<comment type="subcellular location">
    <subcellularLocation>
        <location evidence="1">Cell envelope</location>
    </subcellularLocation>
</comment>
<dbReference type="InterPro" id="IPR006129">
    <property type="entry name" value="AdhesinB"/>
</dbReference>
<dbReference type="CDD" id="cd01137">
    <property type="entry name" value="PsaA"/>
    <property type="match status" value="1"/>
</dbReference>
<dbReference type="EMBL" id="CP017146">
    <property type="protein sequence ID" value="QHO69490.1"/>
    <property type="molecule type" value="Genomic_DNA"/>
</dbReference>
<evidence type="ECO:0000256" key="6">
    <source>
        <dbReference type="SAM" id="Coils"/>
    </source>
</evidence>
<comment type="similarity">
    <text evidence="5">Belongs to the bacterial solute-binding protein 9 family.</text>
</comment>
<organism evidence="8 9">
    <name type="scientific">Marisediminicola antarctica</name>
    <dbReference type="NCBI Taxonomy" id="674079"/>
    <lineage>
        <taxon>Bacteria</taxon>
        <taxon>Bacillati</taxon>
        <taxon>Actinomycetota</taxon>
        <taxon>Actinomycetes</taxon>
        <taxon>Micrococcales</taxon>
        <taxon>Microbacteriaceae</taxon>
        <taxon>Marisediminicola</taxon>
    </lineage>
</organism>
<name>A0A7L5AG56_9MICO</name>
<dbReference type="PANTHER" id="PTHR42953:SF1">
    <property type="entry name" value="METAL-BINDING PROTEIN HI_0362-RELATED"/>
    <property type="match status" value="1"/>
</dbReference>
<evidence type="ECO:0000256" key="1">
    <source>
        <dbReference type="ARBA" id="ARBA00004196"/>
    </source>
</evidence>
<dbReference type="OrthoDB" id="9810636at2"/>
<evidence type="ECO:0000256" key="5">
    <source>
        <dbReference type="RuleBase" id="RU003512"/>
    </source>
</evidence>
<reference evidence="8 9" key="1">
    <citation type="submission" date="2016-09" db="EMBL/GenBank/DDBJ databases">
        <title>Complete genome sequence of microbes from the polar regions.</title>
        <authorList>
            <person name="Liao L."/>
            <person name="Chen B."/>
        </authorList>
    </citation>
    <scope>NUCLEOTIDE SEQUENCE [LARGE SCALE GENOMIC DNA]</scope>
    <source>
        <strain evidence="8 9">ZS314</strain>
    </source>
</reference>
<feature type="chain" id="PRO_5029575046" evidence="7">
    <location>
        <begin position="32"/>
        <end position="308"/>
    </location>
</feature>
<keyword evidence="4 7" id="KW-0732">Signal</keyword>
<evidence type="ECO:0000313" key="8">
    <source>
        <dbReference type="EMBL" id="QHO69490.1"/>
    </source>
</evidence>
<dbReference type="Gene3D" id="3.40.50.1980">
    <property type="entry name" value="Nitrogenase molybdenum iron protein domain"/>
    <property type="match status" value="2"/>
</dbReference>
<dbReference type="PRINTS" id="PR00690">
    <property type="entry name" value="ADHESNFAMILY"/>
</dbReference>
<dbReference type="GO" id="GO:0030313">
    <property type="term" value="C:cell envelope"/>
    <property type="evidence" value="ECO:0007669"/>
    <property type="project" value="UniProtKB-SubCell"/>
</dbReference>
<dbReference type="RefSeq" id="WP_161885862.1">
    <property type="nucleotide sequence ID" value="NZ_CP017146.1"/>
</dbReference>
<keyword evidence="6" id="KW-0175">Coiled coil</keyword>
<dbReference type="SUPFAM" id="SSF53807">
    <property type="entry name" value="Helical backbone' metal receptor"/>
    <property type="match status" value="1"/>
</dbReference>
<dbReference type="InterPro" id="IPR006128">
    <property type="entry name" value="Lipoprotein_PsaA-like"/>
</dbReference>
<dbReference type="Proteomes" id="UP000464507">
    <property type="component" value="Chromosome"/>
</dbReference>
<feature type="signal peptide" evidence="7">
    <location>
        <begin position="1"/>
        <end position="31"/>
    </location>
</feature>
<dbReference type="PRINTS" id="PR00691">
    <property type="entry name" value="ADHESINB"/>
</dbReference>
<dbReference type="Pfam" id="PF01297">
    <property type="entry name" value="ZnuA"/>
    <property type="match status" value="1"/>
</dbReference>
<evidence type="ECO:0000256" key="2">
    <source>
        <dbReference type="ARBA" id="ARBA00022448"/>
    </source>
</evidence>
<proteinExistence type="inferred from homology"/>
<dbReference type="KEGG" id="mant:BHD05_07375"/>
<dbReference type="AlphaFoldDB" id="A0A7L5AG56"/>
<evidence type="ECO:0000256" key="4">
    <source>
        <dbReference type="ARBA" id="ARBA00022729"/>
    </source>
</evidence>
<dbReference type="GO" id="GO:0030001">
    <property type="term" value="P:metal ion transport"/>
    <property type="evidence" value="ECO:0007669"/>
    <property type="project" value="InterPro"/>
</dbReference>
<dbReference type="GO" id="GO:0046872">
    <property type="term" value="F:metal ion binding"/>
    <property type="evidence" value="ECO:0007669"/>
    <property type="project" value="UniProtKB-KW"/>
</dbReference>
<keyword evidence="3" id="KW-0479">Metal-binding</keyword>
<evidence type="ECO:0000256" key="7">
    <source>
        <dbReference type="SAM" id="SignalP"/>
    </source>
</evidence>
<dbReference type="PROSITE" id="PS51257">
    <property type="entry name" value="PROKAR_LIPOPROTEIN"/>
    <property type="match status" value="1"/>
</dbReference>
<dbReference type="InterPro" id="IPR006127">
    <property type="entry name" value="ZnuA-like"/>
</dbReference>
<keyword evidence="9" id="KW-1185">Reference proteome</keyword>
<keyword evidence="2 5" id="KW-0813">Transport</keyword>
<evidence type="ECO:0000256" key="3">
    <source>
        <dbReference type="ARBA" id="ARBA00022723"/>
    </source>
</evidence>
<sequence length="308" mass="32647">MPKTRVAVYRKVAAAATLIATALALVGCAPAASPRSGKPLVLTTFTVIADMAQVVGGDAVEVESITKVGAEIHGYEPTPSDLAKASSARLILDNGFGLERWFEDFLARSEAPHAVLTEGVEPIDIRSGDYAGLPNPHAWMSPIAGQVYVDNIRDALTELVPTEAEQFAANAEAYKAELQVLADELAAVVAELPERQRLLISCEGAFSYLARDIGLAEGYLWPVNSDTQGTPQQIKAAIELVRESGVGVVFCETTVSADAQRQVAREAGAEYGGTLYVDSLSEPDGPVPSYLELLRYDVDLIAEGLSGG</sequence>
<gene>
    <name evidence="8" type="ORF">BHD05_07375</name>
</gene>
<dbReference type="PANTHER" id="PTHR42953">
    <property type="entry name" value="HIGH-AFFINITY ZINC UPTAKE SYSTEM PROTEIN ZNUA-RELATED"/>
    <property type="match status" value="1"/>
</dbReference>
<feature type="coiled-coil region" evidence="6">
    <location>
        <begin position="164"/>
        <end position="191"/>
    </location>
</feature>
<evidence type="ECO:0000313" key="9">
    <source>
        <dbReference type="Proteomes" id="UP000464507"/>
    </source>
</evidence>
<dbReference type="GO" id="GO:0007155">
    <property type="term" value="P:cell adhesion"/>
    <property type="evidence" value="ECO:0007669"/>
    <property type="project" value="InterPro"/>
</dbReference>
<dbReference type="InterPro" id="IPR050492">
    <property type="entry name" value="Bact_metal-bind_prot9"/>
</dbReference>
<protein>
    <submittedName>
        <fullName evidence="8">Iron-binding protein</fullName>
    </submittedName>
</protein>
<accession>A0A7L5AG56</accession>